<dbReference type="InterPro" id="IPR036322">
    <property type="entry name" value="WD40_repeat_dom_sf"/>
</dbReference>
<dbReference type="PROSITE" id="PS50082">
    <property type="entry name" value="WD_REPEATS_2"/>
    <property type="match status" value="1"/>
</dbReference>
<dbReference type="SUPFAM" id="SSF50978">
    <property type="entry name" value="WD40 repeat-like"/>
    <property type="match status" value="1"/>
</dbReference>
<feature type="repeat" description="WD" evidence="3">
    <location>
        <begin position="262"/>
        <end position="304"/>
    </location>
</feature>
<dbReference type="Proteomes" id="UP001162131">
    <property type="component" value="Unassembled WGS sequence"/>
</dbReference>
<dbReference type="PANTHER" id="PTHR43991:SF12">
    <property type="entry name" value="WD REPEAT PROTEIN (AFU_ORTHOLOGUE AFUA_8G05640)"/>
    <property type="match status" value="1"/>
</dbReference>
<gene>
    <name evidence="4" type="ORF">BSTOLATCC_MIC22141</name>
</gene>
<evidence type="ECO:0000256" key="2">
    <source>
        <dbReference type="ARBA" id="ARBA00022737"/>
    </source>
</evidence>
<evidence type="ECO:0000313" key="4">
    <source>
        <dbReference type="EMBL" id="CAG9318775.1"/>
    </source>
</evidence>
<reference evidence="4" key="1">
    <citation type="submission" date="2021-09" db="EMBL/GenBank/DDBJ databases">
        <authorList>
            <consortium name="AG Swart"/>
            <person name="Singh M."/>
            <person name="Singh A."/>
            <person name="Seah K."/>
            <person name="Emmerich C."/>
        </authorList>
    </citation>
    <scope>NUCLEOTIDE SEQUENCE</scope>
    <source>
        <strain evidence="4">ATCC30299</strain>
    </source>
</reference>
<keyword evidence="1 3" id="KW-0853">WD repeat</keyword>
<accession>A0AAU9J0A0</accession>
<dbReference type="EMBL" id="CAJZBQ010000021">
    <property type="protein sequence ID" value="CAG9318775.1"/>
    <property type="molecule type" value="Genomic_DNA"/>
</dbReference>
<dbReference type="Pfam" id="PF00400">
    <property type="entry name" value="WD40"/>
    <property type="match status" value="1"/>
</dbReference>
<evidence type="ECO:0000256" key="3">
    <source>
        <dbReference type="PROSITE-ProRule" id="PRU00221"/>
    </source>
</evidence>
<evidence type="ECO:0000256" key="1">
    <source>
        <dbReference type="ARBA" id="ARBA00022574"/>
    </source>
</evidence>
<protein>
    <submittedName>
        <fullName evidence="4">Uncharacterized protein</fullName>
    </submittedName>
</protein>
<organism evidence="4 5">
    <name type="scientific">Blepharisma stoltei</name>
    <dbReference type="NCBI Taxonomy" id="1481888"/>
    <lineage>
        <taxon>Eukaryota</taxon>
        <taxon>Sar</taxon>
        <taxon>Alveolata</taxon>
        <taxon>Ciliophora</taxon>
        <taxon>Postciliodesmatophora</taxon>
        <taxon>Heterotrichea</taxon>
        <taxon>Heterotrichida</taxon>
        <taxon>Blepharismidae</taxon>
        <taxon>Blepharisma</taxon>
    </lineage>
</organism>
<sequence length="393" mass="45371">METTFTFKGSEENIPENDDLSRDVFRDEYDKDIQGIPWETDAMPFSRSYLRSRRSINYRSFRNKNDPLTLIDCTKNENCCFFEFNANHPQARCMYRHFQLRDCLLAISSNNVLHLKSPNELRLYNPISRDSKRVLYSKSPLVSFHSLQDYVVSGGLEGELFLSDIEGNLLKDIIVADTDSTKITNCCKLFDNRGKINIMSCNNDKKIRILDPDYMEPIFMYELPAPVNGGAISPDRKLIATVVDEEQDYIIDYESGKVRYILKGHQDFGFGVQWHPKNEFYLATGNQDKSVMIWDIRMGPELSPVYTLCGKVGSILNLKFSENGEFLAFAESADFVRICDTRNYEETQVIDVFGEISGITFSPEENCPYFFIGMADESFSSLMEFRKYEIIDF</sequence>
<dbReference type="PANTHER" id="PTHR43991">
    <property type="entry name" value="WD REPEAT PROTEIN (AFU_ORTHOLOGUE AFUA_8G05640)-RELATED"/>
    <property type="match status" value="1"/>
</dbReference>
<dbReference type="PROSITE" id="PS00678">
    <property type="entry name" value="WD_REPEATS_1"/>
    <property type="match status" value="1"/>
</dbReference>
<name>A0AAU9J0A0_9CILI</name>
<keyword evidence="2" id="KW-0677">Repeat</keyword>
<evidence type="ECO:0000313" key="5">
    <source>
        <dbReference type="Proteomes" id="UP001162131"/>
    </source>
</evidence>
<dbReference type="PROSITE" id="PS50294">
    <property type="entry name" value="WD_REPEATS_REGION"/>
    <property type="match status" value="1"/>
</dbReference>
<dbReference type="InterPro" id="IPR019775">
    <property type="entry name" value="WD40_repeat_CS"/>
</dbReference>
<keyword evidence="5" id="KW-1185">Reference proteome</keyword>
<dbReference type="InterPro" id="IPR001680">
    <property type="entry name" value="WD40_rpt"/>
</dbReference>
<dbReference type="InterPro" id="IPR015943">
    <property type="entry name" value="WD40/YVTN_repeat-like_dom_sf"/>
</dbReference>
<dbReference type="AlphaFoldDB" id="A0AAU9J0A0"/>
<dbReference type="SMART" id="SM00320">
    <property type="entry name" value="WD40"/>
    <property type="match status" value="2"/>
</dbReference>
<proteinExistence type="predicted"/>
<comment type="caution">
    <text evidence="4">The sequence shown here is derived from an EMBL/GenBank/DDBJ whole genome shotgun (WGS) entry which is preliminary data.</text>
</comment>
<dbReference type="Gene3D" id="2.130.10.10">
    <property type="entry name" value="YVTN repeat-like/Quinoprotein amine dehydrogenase"/>
    <property type="match status" value="2"/>
</dbReference>